<proteinExistence type="predicted"/>
<name>A0ABC8U4T0_9AQUA</name>
<accession>A0ABC8U4T0</accession>
<organism evidence="1 2">
    <name type="scientific">Ilex paraguariensis</name>
    <name type="common">yerba mate</name>
    <dbReference type="NCBI Taxonomy" id="185542"/>
    <lineage>
        <taxon>Eukaryota</taxon>
        <taxon>Viridiplantae</taxon>
        <taxon>Streptophyta</taxon>
        <taxon>Embryophyta</taxon>
        <taxon>Tracheophyta</taxon>
        <taxon>Spermatophyta</taxon>
        <taxon>Magnoliopsida</taxon>
        <taxon>eudicotyledons</taxon>
        <taxon>Gunneridae</taxon>
        <taxon>Pentapetalae</taxon>
        <taxon>asterids</taxon>
        <taxon>campanulids</taxon>
        <taxon>Aquifoliales</taxon>
        <taxon>Aquifoliaceae</taxon>
        <taxon>Ilex</taxon>
    </lineage>
</organism>
<evidence type="ECO:0000313" key="1">
    <source>
        <dbReference type="EMBL" id="CAK9174945.1"/>
    </source>
</evidence>
<protein>
    <submittedName>
        <fullName evidence="1">Uncharacterized protein</fullName>
    </submittedName>
</protein>
<comment type="caution">
    <text evidence="1">The sequence shown here is derived from an EMBL/GenBank/DDBJ whole genome shotgun (WGS) entry which is preliminary data.</text>
</comment>
<reference evidence="1 2" key="1">
    <citation type="submission" date="2024-02" db="EMBL/GenBank/DDBJ databases">
        <authorList>
            <person name="Vignale AGUSTIN F."/>
            <person name="Sosa J E."/>
            <person name="Modenutti C."/>
        </authorList>
    </citation>
    <scope>NUCLEOTIDE SEQUENCE [LARGE SCALE GENOMIC DNA]</scope>
</reference>
<gene>
    <name evidence="1" type="ORF">ILEXP_LOCUS44731</name>
</gene>
<sequence>MVGGTDGAKMKRKAVNGMNKKVVTAQKKKDGETGKCSKGYTGFLKEDAKKLFETCFCHRPLLVERGIALAELGNMECPMFFRGRNWDNIFDVKKDDKANYNVVILFYANLHDFNKVGHTLKSLVRGKEIEFSPYFISKILKVSRAAITKNTTIFPYKSKEEVPSMEMVIETICDVAINWVDENR</sequence>
<dbReference type="AlphaFoldDB" id="A0ABC8U4T0"/>
<keyword evidence="2" id="KW-1185">Reference proteome</keyword>
<dbReference type="Proteomes" id="UP001642360">
    <property type="component" value="Unassembled WGS sequence"/>
</dbReference>
<evidence type="ECO:0000313" key="2">
    <source>
        <dbReference type="Proteomes" id="UP001642360"/>
    </source>
</evidence>
<dbReference type="EMBL" id="CAUOFW020006502">
    <property type="protein sequence ID" value="CAK9174945.1"/>
    <property type="molecule type" value="Genomic_DNA"/>
</dbReference>